<dbReference type="InterPro" id="IPR013762">
    <property type="entry name" value="Integrase-like_cat_sf"/>
</dbReference>
<accession>A0A1J5QXX2</accession>
<evidence type="ECO:0000256" key="2">
    <source>
        <dbReference type="ARBA" id="ARBA00023125"/>
    </source>
</evidence>
<dbReference type="SUPFAM" id="SSF56349">
    <property type="entry name" value="DNA breaking-rejoining enzymes"/>
    <property type="match status" value="1"/>
</dbReference>
<evidence type="ECO:0000256" key="3">
    <source>
        <dbReference type="ARBA" id="ARBA00023172"/>
    </source>
</evidence>
<keyword evidence="3" id="KW-0233">DNA recombination</keyword>
<dbReference type="PROSITE" id="PS51898">
    <property type="entry name" value="TYR_RECOMBINASE"/>
    <property type="match status" value="1"/>
</dbReference>
<evidence type="ECO:0000259" key="5">
    <source>
        <dbReference type="PROSITE" id="PS51898"/>
    </source>
</evidence>
<dbReference type="PANTHER" id="PTHR30349:SF64">
    <property type="entry name" value="PROPHAGE INTEGRASE INTD-RELATED"/>
    <property type="match status" value="1"/>
</dbReference>
<dbReference type="EMBL" id="MLJW01001019">
    <property type="protein sequence ID" value="OIQ80741.1"/>
    <property type="molecule type" value="Genomic_DNA"/>
</dbReference>
<dbReference type="InterPro" id="IPR050090">
    <property type="entry name" value="Tyrosine_recombinase_XerCD"/>
</dbReference>
<dbReference type="GO" id="GO:0003677">
    <property type="term" value="F:DNA binding"/>
    <property type="evidence" value="ECO:0007669"/>
    <property type="project" value="UniProtKB-KW"/>
</dbReference>
<dbReference type="PANTHER" id="PTHR30349">
    <property type="entry name" value="PHAGE INTEGRASE-RELATED"/>
    <property type="match status" value="1"/>
</dbReference>
<reference evidence="6" key="1">
    <citation type="submission" date="2016-10" db="EMBL/GenBank/DDBJ databases">
        <title>Sequence of Gallionella enrichment culture.</title>
        <authorList>
            <person name="Poehlein A."/>
            <person name="Muehling M."/>
            <person name="Daniel R."/>
        </authorList>
    </citation>
    <scope>NUCLEOTIDE SEQUENCE</scope>
</reference>
<dbReference type="InterPro" id="IPR010998">
    <property type="entry name" value="Integrase_recombinase_N"/>
</dbReference>
<evidence type="ECO:0000313" key="6">
    <source>
        <dbReference type="EMBL" id="OIQ80741.1"/>
    </source>
</evidence>
<dbReference type="GO" id="GO:0006310">
    <property type="term" value="P:DNA recombination"/>
    <property type="evidence" value="ECO:0007669"/>
    <property type="project" value="UniProtKB-KW"/>
</dbReference>
<protein>
    <submittedName>
        <fullName evidence="6">Tyrosine recombinase XerC</fullName>
    </submittedName>
</protein>
<dbReference type="InterPro" id="IPR011010">
    <property type="entry name" value="DNA_brk_join_enz"/>
</dbReference>
<feature type="region of interest" description="Disordered" evidence="4">
    <location>
        <begin position="324"/>
        <end position="345"/>
    </location>
</feature>
<comment type="caution">
    <text evidence="6">The sequence shown here is derived from an EMBL/GenBank/DDBJ whole genome shotgun (WGS) entry which is preliminary data.</text>
</comment>
<dbReference type="Gene3D" id="1.10.443.10">
    <property type="entry name" value="Intergrase catalytic core"/>
    <property type="match status" value="1"/>
</dbReference>
<feature type="domain" description="Tyr recombinase" evidence="5">
    <location>
        <begin position="166"/>
        <end position="321"/>
    </location>
</feature>
<sequence>MSTYYDKPRKAYRWKFDRIVDGVQVRRTKLLPRSWSPAEVDAFDAQETARVYAELAGVAKKEPEQSPLIQEAIAWYLKEKKHLKSYKKAAEHLAAIAWAYKDKRFADLPSIADEVTEAYVEDGYKPATAKQRLSLLKAACRWGWKKHEMGDHNPAEKMSLPEVNNQRHVYIDRGQMLSIARKCKHHGTRVAIRTGFYTGWRLGELYRLYVDPRRDLLILPDSKNGKPRALPVPRRLQTIVRLGLLPLTINRSTLQKDRREARAAVGLEHVTFHDLRHSAASEMINAGVGLHTVGKVLGHKDPRSTDRYAHLEVDTLGEALDKIGVARKRTRTPRTPQKTKDAEAS</sequence>
<dbReference type="AlphaFoldDB" id="A0A1J5QXX2"/>
<keyword evidence="2" id="KW-0238">DNA-binding</keyword>
<dbReference type="GO" id="GO:0015074">
    <property type="term" value="P:DNA integration"/>
    <property type="evidence" value="ECO:0007669"/>
    <property type="project" value="InterPro"/>
</dbReference>
<gene>
    <name evidence="6" type="primary">xerC_47</name>
    <name evidence="6" type="ORF">GALL_375070</name>
</gene>
<dbReference type="CDD" id="cd00796">
    <property type="entry name" value="INT_Rci_Hp1_C"/>
    <property type="match status" value="1"/>
</dbReference>
<dbReference type="Pfam" id="PF00589">
    <property type="entry name" value="Phage_integrase"/>
    <property type="match status" value="1"/>
</dbReference>
<name>A0A1J5QXX2_9ZZZZ</name>
<evidence type="ECO:0000256" key="1">
    <source>
        <dbReference type="ARBA" id="ARBA00008857"/>
    </source>
</evidence>
<dbReference type="Gene3D" id="1.10.150.130">
    <property type="match status" value="1"/>
</dbReference>
<comment type="similarity">
    <text evidence="1">Belongs to the 'phage' integrase family.</text>
</comment>
<proteinExistence type="inferred from homology"/>
<organism evidence="6">
    <name type="scientific">mine drainage metagenome</name>
    <dbReference type="NCBI Taxonomy" id="410659"/>
    <lineage>
        <taxon>unclassified sequences</taxon>
        <taxon>metagenomes</taxon>
        <taxon>ecological metagenomes</taxon>
    </lineage>
</organism>
<dbReference type="InterPro" id="IPR002104">
    <property type="entry name" value="Integrase_catalytic"/>
</dbReference>
<evidence type="ECO:0000256" key="4">
    <source>
        <dbReference type="SAM" id="MobiDB-lite"/>
    </source>
</evidence>